<evidence type="ECO:0000313" key="2">
    <source>
        <dbReference type="Proteomes" id="UP000182345"/>
    </source>
</evidence>
<comment type="caution">
    <text evidence="1">The sequence shown here is derived from an EMBL/GenBank/DDBJ whole genome shotgun (WGS) entry which is preliminary data.</text>
</comment>
<protein>
    <submittedName>
        <fullName evidence="1">Uncharacterized protein</fullName>
    </submittedName>
</protein>
<reference evidence="1 2" key="1">
    <citation type="journal article" date="2016" name="Environ. Microbiol.">
        <title>Genomic resolution of a cold subsurface aquifer community provides metabolic insights for novel microbes adapted to high CO concentrations.</title>
        <authorList>
            <person name="Probst A.J."/>
            <person name="Castelle C.J."/>
            <person name="Singh A."/>
            <person name="Brown C.T."/>
            <person name="Anantharaman K."/>
            <person name="Sharon I."/>
            <person name="Hug L.A."/>
            <person name="Burstein D."/>
            <person name="Emerson J.B."/>
            <person name="Thomas B.C."/>
            <person name="Banfield J.F."/>
        </authorList>
    </citation>
    <scope>NUCLEOTIDE SEQUENCE [LARGE SCALE GENOMIC DNA]</scope>
    <source>
        <strain evidence="1">CG1_02_44_10</strain>
    </source>
</reference>
<proteinExistence type="predicted"/>
<accession>A0A1J4S227</accession>
<name>A0A1J4S227_9BACT</name>
<evidence type="ECO:0000313" key="1">
    <source>
        <dbReference type="EMBL" id="OIN92333.1"/>
    </source>
</evidence>
<dbReference type="EMBL" id="MNUK01000016">
    <property type="protein sequence ID" value="OIN92333.1"/>
    <property type="molecule type" value="Genomic_DNA"/>
</dbReference>
<dbReference type="AlphaFoldDB" id="A0A1J4S227"/>
<dbReference type="Proteomes" id="UP000182345">
    <property type="component" value="Unassembled WGS sequence"/>
</dbReference>
<sequence>MKFSVLRTLLKRVIPVKQVASAPEVKIVSPWPDGAEKVNVCVVISTNDLPRGRYTFVRQAFVRGQEAKYGIYGIKGAWRESGLKEAVIAGNLVVLAESGRKGPLSV</sequence>
<gene>
    <name evidence="1" type="ORF">AUJ42_00490</name>
</gene>
<organism evidence="1 2">
    <name type="scientific">Candidatus Collierbacteria bacterium CG1_02_44_10</name>
    <dbReference type="NCBI Taxonomy" id="1805087"/>
    <lineage>
        <taxon>Bacteria</taxon>
        <taxon>Candidatus Collieribacteriota</taxon>
    </lineage>
</organism>